<proteinExistence type="predicted"/>
<evidence type="ECO:0000256" key="1">
    <source>
        <dbReference type="SAM" id="MobiDB-lite"/>
    </source>
</evidence>
<protein>
    <recommendedName>
        <fullName evidence="4">Secreted protein</fullName>
    </recommendedName>
</protein>
<dbReference type="EMBL" id="CM000913">
    <property type="protein sequence ID" value="EFG08354.1"/>
    <property type="molecule type" value="Genomic_DNA"/>
</dbReference>
<dbReference type="Proteomes" id="UP000002357">
    <property type="component" value="Chromosome"/>
</dbReference>
<reference evidence="2 3" key="1">
    <citation type="journal article" date="2010" name="Genome Biol. Evol.">
        <title>The sequence of a 1.8-mb bacterial linear plasmid reveals a rich evolutionary reservoir of secondary metabolic pathways.</title>
        <authorList>
            <person name="Medema M.H."/>
            <person name="Trefzer A."/>
            <person name="Kovalchuk A."/>
            <person name="van den Berg M."/>
            <person name="Mueller U."/>
            <person name="Heijne W."/>
            <person name="Wu L."/>
            <person name="Alam M.T."/>
            <person name="Ronning C.M."/>
            <person name="Nierman W.C."/>
            <person name="Bovenberg R.A.L."/>
            <person name="Breitling R."/>
            <person name="Takano E."/>
        </authorList>
    </citation>
    <scope>NUCLEOTIDE SEQUENCE [LARGE SCALE GENOMIC DNA]</scope>
    <source>
        <strain evidence="3">ATCC 27064 / DSM 738 / JCM 4710 / NBRC 13307 / NCIMB 12785 / NRRL 3585 / VKM Ac-602</strain>
    </source>
</reference>
<organism evidence="2 3">
    <name type="scientific">Streptomyces clavuligerus</name>
    <dbReference type="NCBI Taxonomy" id="1901"/>
    <lineage>
        <taxon>Bacteria</taxon>
        <taxon>Bacillati</taxon>
        <taxon>Actinomycetota</taxon>
        <taxon>Actinomycetes</taxon>
        <taxon>Kitasatosporales</taxon>
        <taxon>Streptomycetaceae</taxon>
        <taxon>Streptomyces</taxon>
    </lineage>
</organism>
<evidence type="ECO:0008006" key="4">
    <source>
        <dbReference type="Google" id="ProtNLM"/>
    </source>
</evidence>
<accession>B5GNV8</accession>
<dbReference type="Pfam" id="PF20087">
    <property type="entry name" value="DUF6479"/>
    <property type="match status" value="1"/>
</dbReference>
<dbReference type="AlphaFoldDB" id="B5GNV8"/>
<dbReference type="KEGG" id="sclf:BB341_12190"/>
<feature type="compositionally biased region" description="Gly residues" evidence="1">
    <location>
        <begin position="124"/>
        <end position="137"/>
    </location>
</feature>
<gene>
    <name evidence="2" type="ORF">SCLAV_3283</name>
</gene>
<evidence type="ECO:0000313" key="2">
    <source>
        <dbReference type="EMBL" id="EFG08354.1"/>
    </source>
</evidence>
<feature type="region of interest" description="Disordered" evidence="1">
    <location>
        <begin position="62"/>
        <end position="137"/>
    </location>
</feature>
<evidence type="ECO:0000313" key="3">
    <source>
        <dbReference type="Proteomes" id="UP000002357"/>
    </source>
</evidence>
<sequence length="137" mass="15065">MEKWGNTGFREMDDVPLTDVCHPCDGAEAATMVTTIVIFGLVIVFLLTGAMWWDSIRREKYVPPRPDEQPHKPDHREHIEEVREADTGDFPEAGEDRLMPYNLKAHSTHSTGRGREARPDHGPNVGGGAFGSGGLGG</sequence>
<dbReference type="InterPro" id="IPR045513">
    <property type="entry name" value="DUF6479"/>
</dbReference>
<keyword evidence="3" id="KW-1185">Reference proteome</keyword>
<dbReference type="OrthoDB" id="4218624at2"/>
<feature type="compositionally biased region" description="Basic and acidic residues" evidence="1">
    <location>
        <begin position="62"/>
        <end position="86"/>
    </location>
</feature>
<name>B5GNV8_STRCL</name>